<dbReference type="EMBL" id="CP033073">
    <property type="protein sequence ID" value="AYN39398.1"/>
    <property type="molecule type" value="Genomic_DNA"/>
</dbReference>
<dbReference type="InterPro" id="IPR010085">
    <property type="entry name" value="Crot_CoA_red"/>
</dbReference>
<evidence type="ECO:0000259" key="2">
    <source>
        <dbReference type="SMART" id="SM00829"/>
    </source>
</evidence>
<dbReference type="RefSeq" id="WP_121786890.1">
    <property type="nucleotide sequence ID" value="NZ_CP033073.1"/>
</dbReference>
<name>A0A3G2JAR3_9ACTN</name>
<dbReference type="Pfam" id="PF00107">
    <property type="entry name" value="ADH_zinc_N"/>
    <property type="match status" value="1"/>
</dbReference>
<dbReference type="SUPFAM" id="SSF50129">
    <property type="entry name" value="GroES-like"/>
    <property type="match status" value="1"/>
</dbReference>
<keyword evidence="1" id="KW-0521">NADP</keyword>
<dbReference type="NCBIfam" id="TIGR01751">
    <property type="entry name" value="crot-CoA-red"/>
    <property type="match status" value="1"/>
</dbReference>
<dbReference type="Gene3D" id="3.90.180.10">
    <property type="entry name" value="Medium-chain alcohol dehydrogenases, catalytic domain"/>
    <property type="match status" value="2"/>
</dbReference>
<dbReference type="InterPro" id="IPR013149">
    <property type="entry name" value="ADH-like_C"/>
</dbReference>
<dbReference type="PANTHER" id="PTHR44154">
    <property type="entry name" value="QUINONE OXIDOREDUCTASE"/>
    <property type="match status" value="1"/>
</dbReference>
<dbReference type="Gene3D" id="3.40.50.720">
    <property type="entry name" value="NAD(P)-binding Rossmann-like Domain"/>
    <property type="match status" value="1"/>
</dbReference>
<dbReference type="KEGG" id="sdd:D9753_11255"/>
<keyword evidence="3" id="KW-0560">Oxidoreductase</keyword>
<evidence type="ECO:0000313" key="3">
    <source>
        <dbReference type="EMBL" id="AYN39398.1"/>
    </source>
</evidence>
<feature type="domain" description="Enoyl reductase (ER)" evidence="2">
    <location>
        <begin position="35"/>
        <end position="401"/>
    </location>
</feature>
<accession>A0A3G2JAR3</accession>
<reference evidence="3 4" key="1">
    <citation type="submission" date="2018-10" db="EMBL/GenBank/DDBJ databases">
        <title>The genome of Streptomyces dangxiongensis Z022.</title>
        <authorList>
            <person name="Zhang B."/>
        </authorList>
    </citation>
    <scope>NUCLEOTIDE SEQUENCE [LARGE SCALE GENOMIC DNA]</scope>
    <source>
        <strain evidence="3 4">Z022</strain>
    </source>
</reference>
<sequence length="414" mass="44919">MTRDIYEIGETPPLGEVPSHMYAALIRPERYGEPRQAIRVEPVEVPPVGRGQVLVMVMAAGVNYNGVWAGLGTPADVIAARRKQGDPHDFHIAGSEGAGVVWAVGEGATQYRVGDQVIIAGVQWDESAPDIRMGTDPTASRSQKAWGYELNFGSFAQFTIVDEYQVHPKPPHLTWEQAGCFLGGGSTSYRMLTGWSPHHVQPGDPVLIWGGSGGLGSMAIQITDYFGGIPIAVVSDDDKAEHCLRLGARGVINRHDFDHWGRLPDASDAEAYARWQSGARAFGRRIWEVLGERRSPRIVLEHPGRDTLATSVYVCDHAGMVVTCAGTSGYNGDIDLRFLWMFQKRLQGSHAANVRETRAAINLVASGRVDPCLSLTLPFDEIADAHQLVYENRHPAGNTAVLVNAPGPGLTSLV</sequence>
<dbReference type="InterPro" id="IPR011032">
    <property type="entry name" value="GroES-like_sf"/>
</dbReference>
<keyword evidence="4" id="KW-1185">Reference proteome</keyword>
<dbReference type="SMART" id="SM00829">
    <property type="entry name" value="PKS_ER"/>
    <property type="match status" value="1"/>
</dbReference>
<dbReference type="PANTHER" id="PTHR44154:SF1">
    <property type="entry name" value="QUINONE OXIDOREDUCTASE"/>
    <property type="match status" value="1"/>
</dbReference>
<dbReference type="Proteomes" id="UP000268329">
    <property type="component" value="Chromosome"/>
</dbReference>
<evidence type="ECO:0000313" key="4">
    <source>
        <dbReference type="Proteomes" id="UP000268329"/>
    </source>
</evidence>
<dbReference type="OrthoDB" id="9790818at2"/>
<dbReference type="AlphaFoldDB" id="A0A3G2JAR3"/>
<proteinExistence type="predicted"/>
<dbReference type="SUPFAM" id="SSF51735">
    <property type="entry name" value="NAD(P)-binding Rossmann-fold domains"/>
    <property type="match status" value="1"/>
</dbReference>
<dbReference type="InterPro" id="IPR020843">
    <property type="entry name" value="ER"/>
</dbReference>
<dbReference type="InterPro" id="IPR036291">
    <property type="entry name" value="NAD(P)-bd_dom_sf"/>
</dbReference>
<protein>
    <submittedName>
        <fullName evidence="3">Crotonyl-CoA carboxylase/reductase</fullName>
        <ecNumber evidence="3">1.3.1.85</ecNumber>
    </submittedName>
</protein>
<dbReference type="InterPro" id="IPR051603">
    <property type="entry name" value="Zinc-ADH_QOR/CCCR"/>
</dbReference>
<dbReference type="InterPro" id="IPR013154">
    <property type="entry name" value="ADH-like_N"/>
</dbReference>
<evidence type="ECO:0000256" key="1">
    <source>
        <dbReference type="ARBA" id="ARBA00022857"/>
    </source>
</evidence>
<dbReference type="Pfam" id="PF08240">
    <property type="entry name" value="ADH_N"/>
    <property type="match status" value="1"/>
</dbReference>
<dbReference type="GO" id="GO:0043880">
    <property type="term" value="F:crotonyl-CoA reductase activity"/>
    <property type="evidence" value="ECO:0007669"/>
    <property type="project" value="InterPro"/>
</dbReference>
<organism evidence="3 4">
    <name type="scientific">Streptomyces dangxiongensis</name>
    <dbReference type="NCBI Taxonomy" id="1442032"/>
    <lineage>
        <taxon>Bacteria</taxon>
        <taxon>Bacillati</taxon>
        <taxon>Actinomycetota</taxon>
        <taxon>Actinomycetes</taxon>
        <taxon>Kitasatosporales</taxon>
        <taxon>Streptomycetaceae</taxon>
        <taxon>Streptomyces</taxon>
    </lineage>
</organism>
<dbReference type="EC" id="1.3.1.85" evidence="3"/>
<gene>
    <name evidence="3" type="primary">ccrA</name>
    <name evidence="3" type="ORF">D9753_11255</name>
</gene>